<gene>
    <name evidence="3" type="ORF">CFR77_03715</name>
</gene>
<organism evidence="3 4">
    <name type="scientific">Komagataeibacter sucrofermentans</name>
    <dbReference type="NCBI Taxonomy" id="1053551"/>
    <lineage>
        <taxon>Bacteria</taxon>
        <taxon>Pseudomonadati</taxon>
        <taxon>Pseudomonadota</taxon>
        <taxon>Alphaproteobacteria</taxon>
        <taxon>Acetobacterales</taxon>
        <taxon>Acetobacteraceae</taxon>
        <taxon>Komagataeibacter</taxon>
    </lineage>
</organism>
<comment type="similarity">
    <text evidence="1 2">Belongs to the OprB family.</text>
</comment>
<protein>
    <submittedName>
        <fullName evidence="3">Carbohydrate porin</fullName>
    </submittedName>
</protein>
<dbReference type="PANTHER" id="PTHR37944:SF1">
    <property type="entry name" value="PORIN B"/>
    <property type="match status" value="1"/>
</dbReference>
<dbReference type="GO" id="GO:0008643">
    <property type="term" value="P:carbohydrate transport"/>
    <property type="evidence" value="ECO:0007669"/>
    <property type="project" value="InterPro"/>
</dbReference>
<evidence type="ECO:0000313" key="3">
    <source>
        <dbReference type="EMBL" id="PYD80094.1"/>
    </source>
</evidence>
<comment type="caution">
    <text evidence="3">The sequence shown here is derived from an EMBL/GenBank/DDBJ whole genome shotgun (WGS) entry which is preliminary data.</text>
</comment>
<dbReference type="GO" id="GO:0016020">
    <property type="term" value="C:membrane"/>
    <property type="evidence" value="ECO:0007669"/>
    <property type="project" value="InterPro"/>
</dbReference>
<dbReference type="OrthoDB" id="177316at2"/>
<dbReference type="GO" id="GO:0015288">
    <property type="term" value="F:porin activity"/>
    <property type="evidence" value="ECO:0007669"/>
    <property type="project" value="InterPro"/>
</dbReference>
<dbReference type="InterPro" id="IPR038673">
    <property type="entry name" value="OprB_sf"/>
</dbReference>
<dbReference type="Pfam" id="PF04966">
    <property type="entry name" value="OprB"/>
    <property type="match status" value="1"/>
</dbReference>
<dbReference type="Proteomes" id="UP000247814">
    <property type="component" value="Unassembled WGS sequence"/>
</dbReference>
<dbReference type="InterPro" id="IPR052932">
    <property type="entry name" value="OprB_Porin"/>
</dbReference>
<name>A0A318QQB1_9PROT</name>
<keyword evidence="4" id="KW-1185">Reference proteome</keyword>
<sequence length="514" mass="56996">MFCLDKIKRHAFSGVLYEIYKAGWISIFFLSCFFHHSSLAQQPVANHDTAQVTPVAVTRPPPAHRPQVSVSTRLNTIFRTEGLSILLTNRDDALRVRDLSAGYYASSEAPGHLLPQIGAFRSRLERRGVTFAFTYKGEAMADVGGGISRGIDYVHELTLQMQFDLGRLLGLQGWTVHTLLMERVGREVSHDRVGDYNISLMEVYSLSGHSVAHLTDMYAQKSFLHNTVDLAFGRMALTHVFATSPLLCSFMMTCSAPVALKLDAGFSVYPKATWGGRVRLRPTRDTIVQVGAYNVSPLNEDISGWAWAGEKSTGLMLPVEFAWQPFFGRRRLPGHYVLGYAHDTTGYADNIGTLPASSTVRRHAGEARDTFYLEADQMLYRKGGHNQMAGGYVLGGYIHNTPDVSVISDEFYIGSSLLGIIPHRPHDRFGVMYSYYRMSPRTELGQELRLAAGQPLGAHVNGPQTHAAVFEAYYGVPIYPGLLVQPEFQYMMRPGETSHIPNAEVVGLKVIGTL</sequence>
<dbReference type="Gene3D" id="2.40.160.180">
    <property type="entry name" value="Carbohydrate-selective porin OprB"/>
    <property type="match status" value="1"/>
</dbReference>
<evidence type="ECO:0000313" key="4">
    <source>
        <dbReference type="Proteomes" id="UP000247814"/>
    </source>
</evidence>
<evidence type="ECO:0000256" key="1">
    <source>
        <dbReference type="ARBA" id="ARBA00008769"/>
    </source>
</evidence>
<dbReference type="PANTHER" id="PTHR37944">
    <property type="entry name" value="PORIN B"/>
    <property type="match status" value="1"/>
</dbReference>
<evidence type="ECO:0000256" key="2">
    <source>
        <dbReference type="RuleBase" id="RU363072"/>
    </source>
</evidence>
<proteinExistence type="inferred from homology"/>
<reference evidence="3 4" key="1">
    <citation type="submission" date="2017-07" db="EMBL/GenBank/DDBJ databases">
        <title>A draft genome sequence of Komagataeibacter sucrofermentans LMG 18788.</title>
        <authorList>
            <person name="Skraban J."/>
            <person name="Cleenwerck I."/>
            <person name="Vandamme P."/>
            <person name="Trcek J."/>
        </authorList>
    </citation>
    <scope>NUCLEOTIDE SEQUENCE [LARGE SCALE GENOMIC DNA]</scope>
    <source>
        <strain evidence="3 4">LMG 18788</strain>
    </source>
</reference>
<dbReference type="PROSITE" id="PS51257">
    <property type="entry name" value="PROKAR_LIPOPROTEIN"/>
    <property type="match status" value="1"/>
</dbReference>
<dbReference type="AlphaFoldDB" id="A0A318QQB1"/>
<dbReference type="EMBL" id="NKUA01000004">
    <property type="protein sequence ID" value="PYD80094.1"/>
    <property type="molecule type" value="Genomic_DNA"/>
</dbReference>
<dbReference type="InterPro" id="IPR007049">
    <property type="entry name" value="Carb-sel_porin_OprB"/>
</dbReference>
<accession>A0A318QQB1</accession>